<accession>A0A2J6Q9V6</accession>
<feature type="signal peptide" evidence="2">
    <location>
        <begin position="1"/>
        <end position="22"/>
    </location>
</feature>
<gene>
    <name evidence="3" type="ORF">NA56DRAFT_718141</name>
</gene>
<protein>
    <submittedName>
        <fullName evidence="3">Uncharacterized protein</fullName>
    </submittedName>
</protein>
<evidence type="ECO:0000313" key="4">
    <source>
        <dbReference type="Proteomes" id="UP000235672"/>
    </source>
</evidence>
<dbReference type="AlphaFoldDB" id="A0A2J6Q9V6"/>
<dbReference type="Proteomes" id="UP000235672">
    <property type="component" value="Unassembled WGS sequence"/>
</dbReference>
<evidence type="ECO:0000313" key="3">
    <source>
        <dbReference type="EMBL" id="PMD23060.1"/>
    </source>
</evidence>
<feature type="compositionally biased region" description="Polar residues" evidence="1">
    <location>
        <begin position="54"/>
        <end position="66"/>
    </location>
</feature>
<keyword evidence="2" id="KW-0732">Signal</keyword>
<dbReference type="EMBL" id="KZ613476">
    <property type="protein sequence ID" value="PMD23060.1"/>
    <property type="molecule type" value="Genomic_DNA"/>
</dbReference>
<organism evidence="3 4">
    <name type="scientific">Hyaloscypha hepaticicola</name>
    <dbReference type="NCBI Taxonomy" id="2082293"/>
    <lineage>
        <taxon>Eukaryota</taxon>
        <taxon>Fungi</taxon>
        <taxon>Dikarya</taxon>
        <taxon>Ascomycota</taxon>
        <taxon>Pezizomycotina</taxon>
        <taxon>Leotiomycetes</taxon>
        <taxon>Helotiales</taxon>
        <taxon>Hyaloscyphaceae</taxon>
        <taxon>Hyaloscypha</taxon>
    </lineage>
</organism>
<proteinExistence type="predicted"/>
<sequence length="260" mass="28719">MWWWTNLAGLSLLRLMQPLVQMRAPQQDLLGADWRLLFVAPDALVAWPCFTPRSTSSGFSERTGPQQPERYQDRDPGSLNPFEPGQTRASIGKLWQAMTSETTTPQFGHDSYRLAYRKASADYTPSPLRQPQRPAVVSPQHIFPRQHERGLCDAASEIWRWPTTGSSSAAAGQERSLSLFLLFRAGLRDALGRAAFPPPSFQAPGNKQSSDRYRACSSDLDPAGSANLTILVTHKYSINCTSPAKFVCGSSWPTPGEIPG</sequence>
<reference evidence="3 4" key="1">
    <citation type="submission" date="2016-05" db="EMBL/GenBank/DDBJ databases">
        <title>A degradative enzymes factory behind the ericoid mycorrhizal symbiosis.</title>
        <authorList>
            <consortium name="DOE Joint Genome Institute"/>
            <person name="Martino E."/>
            <person name="Morin E."/>
            <person name="Grelet G."/>
            <person name="Kuo A."/>
            <person name="Kohler A."/>
            <person name="Daghino S."/>
            <person name="Barry K."/>
            <person name="Choi C."/>
            <person name="Cichocki N."/>
            <person name="Clum A."/>
            <person name="Copeland A."/>
            <person name="Hainaut M."/>
            <person name="Haridas S."/>
            <person name="Labutti K."/>
            <person name="Lindquist E."/>
            <person name="Lipzen A."/>
            <person name="Khouja H.-R."/>
            <person name="Murat C."/>
            <person name="Ohm R."/>
            <person name="Olson A."/>
            <person name="Spatafora J."/>
            <person name="Veneault-Fourrey C."/>
            <person name="Henrissat B."/>
            <person name="Grigoriev I."/>
            <person name="Martin F."/>
            <person name="Perotto S."/>
        </authorList>
    </citation>
    <scope>NUCLEOTIDE SEQUENCE [LARGE SCALE GENOMIC DNA]</scope>
    <source>
        <strain evidence="3 4">UAMH 7357</strain>
    </source>
</reference>
<feature type="region of interest" description="Disordered" evidence="1">
    <location>
        <begin position="54"/>
        <end position="85"/>
    </location>
</feature>
<feature type="chain" id="PRO_5014392765" evidence="2">
    <location>
        <begin position="23"/>
        <end position="260"/>
    </location>
</feature>
<name>A0A2J6Q9V6_9HELO</name>
<evidence type="ECO:0000256" key="1">
    <source>
        <dbReference type="SAM" id="MobiDB-lite"/>
    </source>
</evidence>
<evidence type="ECO:0000256" key="2">
    <source>
        <dbReference type="SAM" id="SignalP"/>
    </source>
</evidence>
<keyword evidence="4" id="KW-1185">Reference proteome</keyword>